<keyword evidence="3 9" id="KW-0808">Transferase</keyword>
<evidence type="ECO:0000256" key="10">
    <source>
        <dbReference type="RuleBase" id="RU003835"/>
    </source>
</evidence>
<dbReference type="NCBIfam" id="TIGR00016">
    <property type="entry name" value="ackA"/>
    <property type="match status" value="1"/>
</dbReference>
<comment type="catalytic activity">
    <reaction evidence="9">
        <text>acetate + ATP = acetyl phosphate + ADP</text>
        <dbReference type="Rhea" id="RHEA:11352"/>
        <dbReference type="ChEBI" id="CHEBI:22191"/>
        <dbReference type="ChEBI" id="CHEBI:30089"/>
        <dbReference type="ChEBI" id="CHEBI:30616"/>
        <dbReference type="ChEBI" id="CHEBI:456216"/>
        <dbReference type="EC" id="2.7.2.1"/>
    </reaction>
</comment>
<dbReference type="PANTHER" id="PTHR21060:SF21">
    <property type="entry name" value="ACETATE KINASE"/>
    <property type="match status" value="1"/>
</dbReference>
<dbReference type="EMBL" id="JAABLQ010000001">
    <property type="protein sequence ID" value="NBN79204.1"/>
    <property type="molecule type" value="Genomic_DNA"/>
</dbReference>
<dbReference type="PROSITE" id="PS01075">
    <property type="entry name" value="ACETATE_KINASE_1"/>
    <property type="match status" value="1"/>
</dbReference>
<keyword evidence="5 9" id="KW-0547">Nucleotide-binding</keyword>
<evidence type="ECO:0000256" key="8">
    <source>
        <dbReference type="ARBA" id="ARBA00022842"/>
    </source>
</evidence>
<dbReference type="GO" id="GO:0006083">
    <property type="term" value="P:acetate metabolic process"/>
    <property type="evidence" value="ECO:0007669"/>
    <property type="project" value="TreeGrafter"/>
</dbReference>
<dbReference type="Proteomes" id="UP000586722">
    <property type="component" value="Unassembled WGS sequence"/>
</dbReference>
<name>A0A7X5F480_9HYPH</name>
<dbReference type="PANTHER" id="PTHR21060">
    <property type="entry name" value="ACETATE KINASE"/>
    <property type="match status" value="1"/>
</dbReference>
<feature type="binding site" evidence="9">
    <location>
        <position position="16"/>
    </location>
    <ligand>
        <name>Mg(2+)</name>
        <dbReference type="ChEBI" id="CHEBI:18420"/>
    </ligand>
</feature>
<feature type="binding site" evidence="9">
    <location>
        <position position="23"/>
    </location>
    <ligand>
        <name>ATP</name>
        <dbReference type="ChEBI" id="CHEBI:30616"/>
    </ligand>
</feature>
<dbReference type="InterPro" id="IPR023865">
    <property type="entry name" value="Aliphatic_acid_kinase_CS"/>
</dbReference>
<dbReference type="PROSITE" id="PS01076">
    <property type="entry name" value="ACETATE_KINASE_2"/>
    <property type="match status" value="1"/>
</dbReference>
<dbReference type="UniPathway" id="UPA00340">
    <property type="reaction ID" value="UER00458"/>
</dbReference>
<keyword evidence="6 9" id="KW-0418">Kinase</keyword>
<evidence type="ECO:0000256" key="2">
    <source>
        <dbReference type="ARBA" id="ARBA00022490"/>
    </source>
</evidence>
<keyword evidence="12" id="KW-1185">Reference proteome</keyword>
<feature type="binding site" evidence="9">
    <location>
        <position position="100"/>
    </location>
    <ligand>
        <name>substrate</name>
    </ligand>
</feature>
<comment type="similarity">
    <text evidence="1 9 10">Belongs to the acetokinase family.</text>
</comment>
<keyword evidence="7 9" id="KW-0067">ATP-binding</keyword>
<feature type="binding site" evidence="9">
    <location>
        <begin position="215"/>
        <end position="219"/>
    </location>
    <ligand>
        <name>ATP</name>
        <dbReference type="ChEBI" id="CHEBI:30616"/>
    </ligand>
</feature>
<evidence type="ECO:0000256" key="9">
    <source>
        <dbReference type="HAMAP-Rule" id="MF_00020"/>
    </source>
</evidence>
<dbReference type="InterPro" id="IPR000890">
    <property type="entry name" value="Aliphatic_acid_kin_short-chain"/>
</dbReference>
<reference evidence="12" key="1">
    <citation type="submission" date="2020-01" db="EMBL/GenBank/DDBJ databases">
        <authorList>
            <person name="Fang Y."/>
            <person name="Sun R."/>
            <person name="Nie L."/>
            <person name="He J."/>
            <person name="Hao L."/>
            <person name="Wang L."/>
            <person name="Su S."/>
            <person name="Lv E."/>
            <person name="Zhang Z."/>
            <person name="Xie R."/>
            <person name="Liu H."/>
        </authorList>
    </citation>
    <scope>NUCLEOTIDE SEQUENCE [LARGE SCALE GENOMIC DNA]</scope>
    <source>
        <strain evidence="12">XCT-53</strain>
    </source>
</reference>
<comment type="caution">
    <text evidence="11">The sequence shown here is derived from an EMBL/GenBank/DDBJ whole genome shotgun (WGS) entry which is preliminary data.</text>
</comment>
<feature type="binding site" evidence="9">
    <location>
        <position position="386"/>
    </location>
    <ligand>
        <name>Mg(2+)</name>
        <dbReference type="ChEBI" id="CHEBI:18420"/>
    </ligand>
</feature>
<evidence type="ECO:0000256" key="6">
    <source>
        <dbReference type="ARBA" id="ARBA00022777"/>
    </source>
</evidence>
<accession>A0A7X5F480</accession>
<organism evidence="11 12">
    <name type="scientific">Pannonibacter tanglangensis</name>
    <dbReference type="NCBI Taxonomy" id="2750084"/>
    <lineage>
        <taxon>Bacteria</taxon>
        <taxon>Pseudomonadati</taxon>
        <taxon>Pseudomonadota</taxon>
        <taxon>Alphaproteobacteria</taxon>
        <taxon>Hyphomicrobiales</taxon>
        <taxon>Stappiaceae</taxon>
        <taxon>Pannonibacter</taxon>
    </lineage>
</organism>
<evidence type="ECO:0000313" key="12">
    <source>
        <dbReference type="Proteomes" id="UP000586722"/>
    </source>
</evidence>
<dbReference type="HAMAP" id="MF_00020">
    <property type="entry name" value="Acetate_kinase"/>
    <property type="match status" value="1"/>
</dbReference>
<comment type="function">
    <text evidence="9">Catalyzes the formation of acetyl phosphate from acetate and ATP. Can also catalyze the reverse reaction.</text>
</comment>
<dbReference type="PRINTS" id="PR00471">
    <property type="entry name" value="ACETATEKNASE"/>
</dbReference>
<dbReference type="SUPFAM" id="SSF53067">
    <property type="entry name" value="Actin-like ATPase domain"/>
    <property type="match status" value="2"/>
</dbReference>
<dbReference type="InterPro" id="IPR004372">
    <property type="entry name" value="Ac/propionate_kinase"/>
</dbReference>
<dbReference type="Pfam" id="PF00871">
    <property type="entry name" value="Acetate_kinase"/>
    <property type="match status" value="1"/>
</dbReference>
<proteinExistence type="inferred from homology"/>
<dbReference type="GO" id="GO:0000287">
    <property type="term" value="F:magnesium ion binding"/>
    <property type="evidence" value="ECO:0007669"/>
    <property type="project" value="UniProtKB-UniRule"/>
</dbReference>
<evidence type="ECO:0000256" key="4">
    <source>
        <dbReference type="ARBA" id="ARBA00022723"/>
    </source>
</evidence>
<keyword evidence="4 9" id="KW-0479">Metal-binding</keyword>
<sequence>MSGADATGAAVILVLNAGSSSIKFDLYAGTRELIRGQIEGLGAHPRLRAERPGDATVTAADLSRDLSPAEAGDHAGALGVLLELIRGTLPGLEVQAVGHRVVHGGIRHEAPVRVDGAVMAELERLVPLAPLHQPHNLAGIAAARQAFPEAMQVACFDTAFHRAHPWVNDTFALPLALYDEGVRRYGFHGLSYEYITEHLRQTMPEAAAGRLVVAHLGNGASMCAINGGRSIGSTMGFTALDGLPMGTRCGQLDPGVVLYLMQEKGMDAAAISDLLYKQSGLKGLSGLSQDMRELEAAGTPEAQRAIDYFVFRVRRELGAMAAILSGLDTLVFTGGIGENAATVRAAVCRDLGWLGVELDEARNAARETVISGAGSRVQVLALRTNEEEMIRRHTAALLAPG</sequence>
<dbReference type="AlphaFoldDB" id="A0A7X5F480"/>
<gene>
    <name evidence="9" type="primary">ackA</name>
    <name evidence="11" type="ORF">GWI72_13075</name>
</gene>
<dbReference type="InterPro" id="IPR043129">
    <property type="entry name" value="ATPase_NBD"/>
</dbReference>
<dbReference type="Gene3D" id="3.30.420.40">
    <property type="match status" value="2"/>
</dbReference>
<dbReference type="EC" id="2.7.2.1" evidence="9"/>
<comment type="subunit">
    <text evidence="9">Homodimer.</text>
</comment>
<dbReference type="GO" id="GO:0005829">
    <property type="term" value="C:cytosol"/>
    <property type="evidence" value="ECO:0007669"/>
    <property type="project" value="TreeGrafter"/>
</dbReference>
<protein>
    <recommendedName>
        <fullName evidence="9">Acetate kinase</fullName>
        <ecNumber evidence="9">2.7.2.1</ecNumber>
    </recommendedName>
    <alternativeName>
        <fullName evidence="9">Acetokinase</fullName>
    </alternativeName>
</protein>
<evidence type="ECO:0000256" key="5">
    <source>
        <dbReference type="ARBA" id="ARBA00022741"/>
    </source>
</evidence>
<evidence type="ECO:0000256" key="7">
    <source>
        <dbReference type="ARBA" id="ARBA00022840"/>
    </source>
</evidence>
<feature type="binding site" evidence="9">
    <location>
        <begin position="290"/>
        <end position="292"/>
    </location>
    <ligand>
        <name>ATP</name>
        <dbReference type="ChEBI" id="CHEBI:30616"/>
    </ligand>
</feature>
<evidence type="ECO:0000313" key="11">
    <source>
        <dbReference type="EMBL" id="NBN79204.1"/>
    </source>
</evidence>
<comment type="pathway">
    <text evidence="9">Metabolic intermediate biosynthesis; acetyl-CoA biosynthesis; acetyl-CoA from acetate: step 1/2.</text>
</comment>
<keyword evidence="8 9" id="KW-0460">Magnesium</keyword>
<dbReference type="GO" id="GO:0006085">
    <property type="term" value="P:acetyl-CoA biosynthetic process"/>
    <property type="evidence" value="ECO:0007669"/>
    <property type="project" value="UniProtKB-UniRule"/>
</dbReference>
<feature type="site" description="Transition state stabilizer" evidence="9">
    <location>
        <position position="248"/>
    </location>
</feature>
<comment type="subcellular location">
    <subcellularLocation>
        <location evidence="9">Cytoplasm</location>
    </subcellularLocation>
</comment>
<feature type="site" description="Transition state stabilizer" evidence="9">
    <location>
        <position position="188"/>
    </location>
</feature>
<keyword evidence="2 9" id="KW-0963">Cytoplasm</keyword>
<dbReference type="GO" id="GO:0008776">
    <property type="term" value="F:acetate kinase activity"/>
    <property type="evidence" value="ECO:0007669"/>
    <property type="project" value="UniProtKB-UniRule"/>
</dbReference>
<dbReference type="PIRSF" id="PIRSF000722">
    <property type="entry name" value="Acetate_prop_kin"/>
    <property type="match status" value="1"/>
</dbReference>
<dbReference type="RefSeq" id="WP_161708866.1">
    <property type="nucleotide sequence ID" value="NZ_JAABLQ010000001.1"/>
</dbReference>
<dbReference type="GO" id="GO:0005524">
    <property type="term" value="F:ATP binding"/>
    <property type="evidence" value="ECO:0007669"/>
    <property type="project" value="UniProtKB-KW"/>
</dbReference>
<evidence type="ECO:0000256" key="3">
    <source>
        <dbReference type="ARBA" id="ARBA00022679"/>
    </source>
</evidence>
<feature type="binding site" evidence="9">
    <location>
        <begin position="335"/>
        <end position="339"/>
    </location>
    <ligand>
        <name>ATP</name>
        <dbReference type="ChEBI" id="CHEBI:30616"/>
    </ligand>
</feature>
<feature type="active site" description="Proton donor/acceptor" evidence="9">
    <location>
        <position position="157"/>
    </location>
</feature>
<evidence type="ECO:0000256" key="1">
    <source>
        <dbReference type="ARBA" id="ARBA00008748"/>
    </source>
</evidence>
<comment type="cofactor">
    <cofactor evidence="9">
        <name>Mg(2+)</name>
        <dbReference type="ChEBI" id="CHEBI:18420"/>
    </cofactor>
    <cofactor evidence="9">
        <name>Mn(2+)</name>
        <dbReference type="ChEBI" id="CHEBI:29035"/>
    </cofactor>
    <text evidence="9">Mg(2+). Can also accept Mn(2+).</text>
</comment>